<dbReference type="OrthoDB" id="7250010at2"/>
<dbReference type="RefSeq" id="WP_114831670.1">
    <property type="nucleotide sequence ID" value="NZ_QQTO01000011.1"/>
</dbReference>
<accession>A0A370L1B4</accession>
<dbReference type="InterPro" id="IPR013785">
    <property type="entry name" value="Aldolase_TIM"/>
</dbReference>
<dbReference type="Pfam" id="PF00701">
    <property type="entry name" value="DHDPS"/>
    <property type="match status" value="1"/>
</dbReference>
<dbReference type="PRINTS" id="PR00146">
    <property type="entry name" value="DHPICSNTHASE"/>
</dbReference>
<dbReference type="PIRSF" id="PIRSF001365">
    <property type="entry name" value="DHDPS"/>
    <property type="match status" value="1"/>
</dbReference>
<evidence type="ECO:0000256" key="2">
    <source>
        <dbReference type="ARBA" id="ARBA00023239"/>
    </source>
</evidence>
<dbReference type="SUPFAM" id="SSF51569">
    <property type="entry name" value="Aldolase"/>
    <property type="match status" value="1"/>
</dbReference>
<keyword evidence="6" id="KW-1185">Reference proteome</keyword>
<name>A0A370L1B4_9HYPH</name>
<dbReference type="Proteomes" id="UP000255207">
    <property type="component" value="Unassembled WGS sequence"/>
</dbReference>
<evidence type="ECO:0000313" key="6">
    <source>
        <dbReference type="Proteomes" id="UP000255207"/>
    </source>
</evidence>
<protein>
    <submittedName>
        <fullName evidence="5">Dihydrodipicolinate synthase family protein</fullName>
    </submittedName>
</protein>
<feature type="binding site" evidence="4">
    <location>
        <position position="211"/>
    </location>
    <ligand>
        <name>pyruvate</name>
        <dbReference type="ChEBI" id="CHEBI:15361"/>
    </ligand>
</feature>
<evidence type="ECO:0000256" key="1">
    <source>
        <dbReference type="ARBA" id="ARBA00007592"/>
    </source>
</evidence>
<dbReference type="PANTHER" id="PTHR12128">
    <property type="entry name" value="DIHYDRODIPICOLINATE SYNTHASE"/>
    <property type="match status" value="1"/>
</dbReference>
<proteinExistence type="inferred from homology"/>
<dbReference type="AlphaFoldDB" id="A0A370L1B4"/>
<dbReference type="EMBL" id="QQTP01000016">
    <property type="protein sequence ID" value="RDJ20632.1"/>
    <property type="molecule type" value="Genomic_DNA"/>
</dbReference>
<dbReference type="GO" id="GO:0008840">
    <property type="term" value="F:4-hydroxy-tetrahydrodipicolinate synthase activity"/>
    <property type="evidence" value="ECO:0007669"/>
    <property type="project" value="TreeGrafter"/>
</dbReference>
<comment type="similarity">
    <text evidence="1 3">Belongs to the DapA family.</text>
</comment>
<evidence type="ECO:0000256" key="3">
    <source>
        <dbReference type="PIRNR" id="PIRNR001365"/>
    </source>
</evidence>
<comment type="caution">
    <text evidence="5">The sequence shown here is derived from an EMBL/GenBank/DDBJ whole genome shotgun (WGS) entry which is preliminary data.</text>
</comment>
<dbReference type="InterPro" id="IPR002220">
    <property type="entry name" value="DapA-like"/>
</dbReference>
<gene>
    <name evidence="5" type="ORF">DWE98_23080</name>
</gene>
<dbReference type="GO" id="GO:0005829">
    <property type="term" value="C:cytosol"/>
    <property type="evidence" value="ECO:0007669"/>
    <property type="project" value="TreeGrafter"/>
</dbReference>
<sequence length="307" mass="33348">MPSEFTWRGIFVIPPTPFHADLSLDLEGLDKVVKFSLDCGAHGIVASANASESAFLSEKERCEVIERTLEPCRGKVPTVVGVSSPCASMAVELARFAAKAGADSVMAMPPTLARPSEGEIRSFYAELAQATDLPIVIQNWAGMGGTPMSAKLVVDLVRDNPTCRFVKEETEFASQMMTDILAVAGGPVEMLGGKSCRFMVDEYRRGACGNMPASELPEMQVKLWDLLEAGDHDVAHDLHAALLPFLTFEIGYGAHMFKSVLQRRGIIASNATRQTGGRRLDERGVAYLDHLLRKLSGLMHPLYPLPA</sequence>
<reference evidence="6" key="1">
    <citation type="submission" date="2018-07" db="EMBL/GenBank/DDBJ databases">
        <authorList>
            <person name="Safronova V.I."/>
            <person name="Chirak E.R."/>
            <person name="Sazanova A.L."/>
        </authorList>
    </citation>
    <scope>NUCLEOTIDE SEQUENCE [LARGE SCALE GENOMIC DNA]</scope>
    <source>
        <strain evidence="6">RCAM04685</strain>
    </source>
</reference>
<dbReference type="SMART" id="SM01130">
    <property type="entry name" value="DHDPS"/>
    <property type="match status" value="1"/>
</dbReference>
<organism evidence="5 6">
    <name type="scientific">Bosea caraganae</name>
    <dbReference type="NCBI Taxonomy" id="2763117"/>
    <lineage>
        <taxon>Bacteria</taxon>
        <taxon>Pseudomonadati</taxon>
        <taxon>Pseudomonadota</taxon>
        <taxon>Alphaproteobacteria</taxon>
        <taxon>Hyphomicrobiales</taxon>
        <taxon>Boseaceae</taxon>
        <taxon>Bosea</taxon>
    </lineage>
</organism>
<evidence type="ECO:0000256" key="4">
    <source>
        <dbReference type="PIRSR" id="PIRSR001365-2"/>
    </source>
</evidence>
<evidence type="ECO:0000313" key="5">
    <source>
        <dbReference type="EMBL" id="RDJ20632.1"/>
    </source>
</evidence>
<dbReference type="PANTHER" id="PTHR12128:SF66">
    <property type="entry name" value="4-HYDROXY-2-OXOGLUTARATE ALDOLASE, MITOCHONDRIAL"/>
    <property type="match status" value="1"/>
</dbReference>
<dbReference type="CDD" id="cd00408">
    <property type="entry name" value="DHDPS-like"/>
    <property type="match status" value="1"/>
</dbReference>
<keyword evidence="2 3" id="KW-0456">Lyase</keyword>
<dbReference type="Gene3D" id="3.20.20.70">
    <property type="entry name" value="Aldolase class I"/>
    <property type="match status" value="1"/>
</dbReference>